<protein>
    <submittedName>
        <fullName evidence="2">DUF2735 domain-containing protein</fullName>
    </submittedName>
</protein>
<name>A0A2S9Q8E6_9HYPH</name>
<evidence type="ECO:0000313" key="2">
    <source>
        <dbReference type="EMBL" id="PRH85627.1"/>
    </source>
</evidence>
<evidence type="ECO:0000256" key="1">
    <source>
        <dbReference type="SAM" id="MobiDB-lite"/>
    </source>
</evidence>
<dbReference type="AlphaFoldDB" id="A0A2S9Q8E6"/>
<comment type="caution">
    <text evidence="2">The sequence shown here is derived from an EMBL/GenBank/DDBJ whole genome shotgun (WGS) entry which is preliminary data.</text>
</comment>
<organism evidence="2 3">
    <name type="scientific">Labrys okinawensis</name>
    <dbReference type="NCBI Taxonomy" id="346911"/>
    <lineage>
        <taxon>Bacteria</taxon>
        <taxon>Pseudomonadati</taxon>
        <taxon>Pseudomonadota</taxon>
        <taxon>Alphaproteobacteria</taxon>
        <taxon>Hyphomicrobiales</taxon>
        <taxon>Xanthobacteraceae</taxon>
        <taxon>Labrys</taxon>
    </lineage>
</organism>
<dbReference type="OrthoDB" id="8001436at2"/>
<dbReference type="Pfam" id="PF10931">
    <property type="entry name" value="DUF2735"/>
    <property type="match status" value="1"/>
</dbReference>
<gene>
    <name evidence="2" type="ORF">C5L14_21900</name>
</gene>
<evidence type="ECO:0000313" key="3">
    <source>
        <dbReference type="Proteomes" id="UP000237682"/>
    </source>
</evidence>
<dbReference type="EMBL" id="PUEJ01000008">
    <property type="protein sequence ID" value="PRH85627.1"/>
    <property type="molecule type" value="Genomic_DNA"/>
</dbReference>
<proteinExistence type="predicted"/>
<dbReference type="InterPro" id="IPR021232">
    <property type="entry name" value="DUF2735"/>
</dbReference>
<dbReference type="Proteomes" id="UP000237682">
    <property type="component" value="Unassembled WGS sequence"/>
</dbReference>
<accession>A0A2S9Q8E6</accession>
<dbReference type="RefSeq" id="WP_105864186.1">
    <property type="nucleotide sequence ID" value="NZ_PUEJ01000008.1"/>
</dbReference>
<keyword evidence="3" id="KW-1185">Reference proteome</keyword>
<reference evidence="2 3" key="1">
    <citation type="submission" date="2018-02" db="EMBL/GenBank/DDBJ databases">
        <title>Whole genome sequencing of endophytic bacterium.</title>
        <authorList>
            <person name="Eedara R."/>
            <person name="Podile A.R."/>
        </authorList>
    </citation>
    <scope>NUCLEOTIDE SEQUENCE [LARGE SCALE GENOMIC DNA]</scope>
    <source>
        <strain evidence="2 3">RP1T</strain>
    </source>
</reference>
<feature type="region of interest" description="Disordered" evidence="1">
    <location>
        <begin position="1"/>
        <end position="45"/>
    </location>
</feature>
<sequence length="64" mass="7169">MTASTRQETAKIYLFPARPRMGSSLGRDETRLSSRGTQPLPPIDIDGAWYHQAAIRDAGDPRKR</sequence>